<sequence>MKKKTLTVHDLDVAITSPDRTLLSFKNRTIIGKLNLKLLKRDIHFTHCEFEEEFILEGDSETKLSISNEIKFENCLFKEKVQVKNVEFNKKVEFGPVSNEGTISDRDDTKFTKEFSLENTEFNEKASFQKCHFFGKTNFYNTSFKEYVSFWNCTFAENVIFLNTKFHKTAILSDIIFQGNALLTYTLIENVLTLRGSKFKKGLDLSLAYIQGKITANDIEFEKWKGFKTLEEELKNKEDNALAKKFHSLLYPDEKNGDSKISVIKDFYKNENADVYQCAVRREGHIPFRNKIETFKILGKLYKENNDIVQGLEVRKFEKKTLKEFYKSKGAFKFLVNRFILGLNGLSNIYGTSFLRGIVFTFLGSSIIFYIMLTLTEEYVILCTNCDFDWQVFEEVVKYYFISLDPTHKSDFIETSLAPSGFFQIFNFAQRIFVSYGLFQIVQAFRKFR</sequence>
<feature type="transmembrane region" description="Helical" evidence="1">
    <location>
        <begin position="354"/>
        <end position="373"/>
    </location>
</feature>
<dbReference type="Proteomes" id="UP000199109">
    <property type="component" value="Unassembled WGS sequence"/>
</dbReference>
<evidence type="ECO:0000313" key="3">
    <source>
        <dbReference type="Proteomes" id="UP000199109"/>
    </source>
</evidence>
<dbReference type="EMBL" id="FNAO01000012">
    <property type="protein sequence ID" value="SDF11308.1"/>
    <property type="molecule type" value="Genomic_DNA"/>
</dbReference>
<reference evidence="2 3" key="1">
    <citation type="submission" date="2016-10" db="EMBL/GenBank/DDBJ databases">
        <authorList>
            <person name="de Groot N.N."/>
        </authorList>
    </citation>
    <scope>NUCLEOTIDE SEQUENCE [LARGE SCALE GENOMIC DNA]</scope>
    <source>
        <strain evidence="2 3">DSM 23421</strain>
    </source>
</reference>
<dbReference type="Pfam" id="PF13576">
    <property type="entry name" value="Pentapeptide_3"/>
    <property type="match status" value="1"/>
</dbReference>
<keyword evidence="3" id="KW-1185">Reference proteome</keyword>
<keyword evidence="1" id="KW-0812">Transmembrane</keyword>
<proteinExistence type="predicted"/>
<dbReference type="STRING" id="641691.SAMN05421636_1124"/>
<evidence type="ECO:0000313" key="2">
    <source>
        <dbReference type="EMBL" id="SDF11308.1"/>
    </source>
</evidence>
<dbReference type="OrthoDB" id="1122808at2"/>
<dbReference type="AlphaFoldDB" id="A0A1G7IFE0"/>
<gene>
    <name evidence="2" type="ORF">SAMN05421636_1124</name>
</gene>
<accession>A0A1G7IFE0</accession>
<keyword evidence="1" id="KW-0472">Membrane</keyword>
<organism evidence="2 3">
    <name type="scientific">Pricia antarctica</name>
    <dbReference type="NCBI Taxonomy" id="641691"/>
    <lineage>
        <taxon>Bacteria</taxon>
        <taxon>Pseudomonadati</taxon>
        <taxon>Bacteroidota</taxon>
        <taxon>Flavobacteriia</taxon>
        <taxon>Flavobacteriales</taxon>
        <taxon>Flavobacteriaceae</taxon>
        <taxon>Pricia</taxon>
    </lineage>
</organism>
<keyword evidence="1" id="KW-1133">Transmembrane helix</keyword>
<evidence type="ECO:0000256" key="1">
    <source>
        <dbReference type="SAM" id="Phobius"/>
    </source>
</evidence>
<name>A0A1G7IFE0_9FLAO</name>
<protein>
    <submittedName>
        <fullName evidence="2">Pentapeptide repeat-containing protein</fullName>
    </submittedName>
</protein>
<dbReference type="InterPro" id="IPR001646">
    <property type="entry name" value="5peptide_repeat"/>
</dbReference>
<dbReference type="RefSeq" id="WP_091873773.1">
    <property type="nucleotide sequence ID" value="NZ_FNAO01000012.1"/>
</dbReference>